<evidence type="ECO:0000256" key="4">
    <source>
        <dbReference type="ARBA" id="ARBA00023136"/>
    </source>
</evidence>
<feature type="transmembrane region" description="Helical" evidence="5">
    <location>
        <begin position="54"/>
        <end position="76"/>
    </location>
</feature>
<proteinExistence type="predicted"/>
<dbReference type="OrthoDB" id="9809599at2"/>
<keyword evidence="2 5" id="KW-0812">Transmembrane</keyword>
<feature type="transmembrane region" description="Helical" evidence="5">
    <location>
        <begin position="224"/>
        <end position="242"/>
    </location>
</feature>
<protein>
    <recommendedName>
        <fullName evidence="8">Fucose permease</fullName>
    </recommendedName>
</protein>
<comment type="caution">
    <text evidence="6">The sequence shown here is derived from an EMBL/GenBank/DDBJ whole genome shotgun (WGS) entry which is preliminary data.</text>
</comment>
<dbReference type="Gene3D" id="1.20.1250.20">
    <property type="entry name" value="MFS general substrate transporter like domains"/>
    <property type="match status" value="2"/>
</dbReference>
<accession>A0A010YMJ4</accession>
<feature type="transmembrane region" description="Helical" evidence="5">
    <location>
        <begin position="262"/>
        <end position="283"/>
    </location>
</feature>
<dbReference type="Pfam" id="PF07690">
    <property type="entry name" value="MFS_1"/>
    <property type="match status" value="1"/>
</dbReference>
<dbReference type="InterPro" id="IPR011701">
    <property type="entry name" value="MFS"/>
</dbReference>
<name>A0A010YMJ4_9ACTN</name>
<reference evidence="6 7" key="1">
    <citation type="submission" date="2013-07" db="EMBL/GenBank/DDBJ databases">
        <authorList>
            <consortium name="DOE Joint Genome Institute"/>
            <person name="Eisen J."/>
            <person name="Huntemann M."/>
            <person name="Han J."/>
            <person name="Chen A."/>
            <person name="Kyrpides N."/>
            <person name="Mavromatis K."/>
            <person name="Markowitz V."/>
            <person name="Palaniappan K."/>
            <person name="Ivanova N."/>
            <person name="Schaumberg A."/>
            <person name="Pati A."/>
            <person name="Liolios K."/>
            <person name="Nordberg H.P."/>
            <person name="Cantor M.N."/>
            <person name="Hua S.X."/>
            <person name="Woyke T."/>
        </authorList>
    </citation>
    <scope>NUCLEOTIDE SEQUENCE [LARGE SCALE GENOMIC DNA]</scope>
    <source>
        <strain evidence="6 7">DSM 44712</strain>
    </source>
</reference>
<dbReference type="GO" id="GO:0022857">
    <property type="term" value="F:transmembrane transporter activity"/>
    <property type="evidence" value="ECO:0007669"/>
    <property type="project" value="InterPro"/>
</dbReference>
<evidence type="ECO:0000313" key="6">
    <source>
        <dbReference type="EMBL" id="EXG81445.1"/>
    </source>
</evidence>
<dbReference type="InterPro" id="IPR051788">
    <property type="entry name" value="MFS_Transporter"/>
</dbReference>
<evidence type="ECO:0000256" key="5">
    <source>
        <dbReference type="SAM" id="Phobius"/>
    </source>
</evidence>
<evidence type="ECO:0000313" key="7">
    <source>
        <dbReference type="Proteomes" id="UP000021053"/>
    </source>
</evidence>
<organism evidence="6 7">
    <name type="scientific">Cryptosporangium arvum DSM 44712</name>
    <dbReference type="NCBI Taxonomy" id="927661"/>
    <lineage>
        <taxon>Bacteria</taxon>
        <taxon>Bacillati</taxon>
        <taxon>Actinomycetota</taxon>
        <taxon>Actinomycetes</taxon>
        <taxon>Cryptosporangiales</taxon>
        <taxon>Cryptosporangiaceae</taxon>
        <taxon>Cryptosporangium</taxon>
    </lineage>
</organism>
<feature type="transmembrane region" description="Helical" evidence="5">
    <location>
        <begin position="375"/>
        <end position="396"/>
    </location>
</feature>
<keyword evidence="3 5" id="KW-1133">Transmembrane helix</keyword>
<feature type="transmembrane region" description="Helical" evidence="5">
    <location>
        <begin position="83"/>
        <end position="103"/>
    </location>
</feature>
<dbReference type="AlphaFoldDB" id="A0A010YMJ4"/>
<dbReference type="CDD" id="cd17393">
    <property type="entry name" value="MFS_MosC_like"/>
    <property type="match status" value="1"/>
</dbReference>
<feature type="transmembrane region" description="Helical" evidence="5">
    <location>
        <begin position="12"/>
        <end position="34"/>
    </location>
</feature>
<dbReference type="SUPFAM" id="SSF103473">
    <property type="entry name" value="MFS general substrate transporter"/>
    <property type="match status" value="1"/>
</dbReference>
<dbReference type="GO" id="GO:0016020">
    <property type="term" value="C:membrane"/>
    <property type="evidence" value="ECO:0007669"/>
    <property type="project" value="UniProtKB-SubCell"/>
</dbReference>
<feature type="transmembrane region" description="Helical" evidence="5">
    <location>
        <begin position="350"/>
        <end position="369"/>
    </location>
</feature>
<keyword evidence="7" id="KW-1185">Reference proteome</keyword>
<dbReference type="Proteomes" id="UP000021053">
    <property type="component" value="Unassembled WGS sequence"/>
</dbReference>
<dbReference type="RefSeq" id="WP_035850782.1">
    <property type="nucleotide sequence ID" value="NZ_KK073874.1"/>
</dbReference>
<dbReference type="InterPro" id="IPR036259">
    <property type="entry name" value="MFS_trans_sf"/>
</dbReference>
<evidence type="ECO:0000256" key="1">
    <source>
        <dbReference type="ARBA" id="ARBA00004141"/>
    </source>
</evidence>
<evidence type="ECO:0008006" key="8">
    <source>
        <dbReference type="Google" id="ProtNLM"/>
    </source>
</evidence>
<dbReference type="PANTHER" id="PTHR23514">
    <property type="entry name" value="BYPASS OF STOP CODON PROTEIN 6"/>
    <property type="match status" value="1"/>
</dbReference>
<dbReference type="PATRIC" id="fig|927661.3.peg.2520"/>
<feature type="transmembrane region" description="Helical" evidence="5">
    <location>
        <begin position="109"/>
        <end position="130"/>
    </location>
</feature>
<feature type="transmembrane region" description="Helical" evidence="5">
    <location>
        <begin position="290"/>
        <end position="313"/>
    </location>
</feature>
<feature type="transmembrane region" description="Helical" evidence="5">
    <location>
        <begin position="173"/>
        <end position="194"/>
    </location>
</feature>
<comment type="subcellular location">
    <subcellularLocation>
        <location evidence="1">Membrane</location>
        <topology evidence="1">Multi-pass membrane protein</topology>
    </subcellularLocation>
</comment>
<sequence length="400" mass="40512">MSAEAPAVSRSVVVAWRNAVFAVFAINGFALATWMSRVPAVRDALGASTAEMGWVVFSIAAGSIVGLSSASHVLAWVGSRRTIAAAVVVGCVGLSVVGLGSTLSTHGVFVVVGLALLGCGMGMCDVAMNVEGAAAERELGRTVMPLFHAAFSGGTIAGAALGALAEWADVSTAVHFGAIAVASVAALGVSVRFLHLDAQGFAGAGDDAAHPGWRERLSMWADRRTLLIGLIVLGMAFAEGSANDWLALAMVDGHDVSNSTGAVVYGVFVTAMTVGRVAGVFFLDRYGRVPVLWTTTVLAAGGLLIVIFAPWAGLATAGVVLWGLGASLGFPVGMSAAADDSRTATARVSVVATIGYFAFLVGPPSIGFLGDGVGLLHALLLVFALIIVAGFATPAARERA</sequence>
<dbReference type="PANTHER" id="PTHR23514:SF13">
    <property type="entry name" value="INNER MEMBRANE PROTEIN YBJJ"/>
    <property type="match status" value="1"/>
</dbReference>
<feature type="transmembrane region" description="Helical" evidence="5">
    <location>
        <begin position="142"/>
        <end position="161"/>
    </location>
</feature>
<keyword evidence="4 5" id="KW-0472">Membrane</keyword>
<feature type="transmembrane region" description="Helical" evidence="5">
    <location>
        <begin position="319"/>
        <end position="338"/>
    </location>
</feature>
<evidence type="ECO:0000256" key="2">
    <source>
        <dbReference type="ARBA" id="ARBA00022692"/>
    </source>
</evidence>
<dbReference type="EMBL" id="JFBT01000001">
    <property type="protein sequence ID" value="EXG81445.1"/>
    <property type="molecule type" value="Genomic_DNA"/>
</dbReference>
<dbReference type="HOGENOM" id="CLU_035309_0_0_11"/>
<evidence type="ECO:0000256" key="3">
    <source>
        <dbReference type="ARBA" id="ARBA00022989"/>
    </source>
</evidence>
<gene>
    <name evidence="6" type="ORF">CryarDRAFT_2559</name>
</gene>